<evidence type="ECO:0000259" key="19">
    <source>
        <dbReference type="PROSITE" id="PS50026"/>
    </source>
</evidence>
<evidence type="ECO:0000256" key="15">
    <source>
        <dbReference type="ARBA" id="ARBA00023201"/>
    </source>
</evidence>
<dbReference type="GO" id="GO:0007219">
    <property type="term" value="P:Notch signaling pathway"/>
    <property type="evidence" value="ECO:0007669"/>
    <property type="project" value="TreeGrafter"/>
</dbReference>
<dbReference type="PROSITE" id="PS01186">
    <property type="entry name" value="EGF_2"/>
    <property type="match status" value="4"/>
</dbReference>
<dbReference type="PANTHER" id="PTHR12916:SF9">
    <property type="entry name" value="NEUROGENIC LOCUS NOTCH HOMOLOG PROTEIN 1-RELATED"/>
    <property type="match status" value="1"/>
</dbReference>
<dbReference type="SMART" id="SM00181">
    <property type="entry name" value="EGF"/>
    <property type="match status" value="9"/>
</dbReference>
<evidence type="ECO:0000256" key="8">
    <source>
        <dbReference type="ARBA" id="ARBA00022737"/>
    </source>
</evidence>
<feature type="domain" description="EGF-like" evidence="19">
    <location>
        <begin position="366"/>
        <end position="404"/>
    </location>
</feature>
<evidence type="ECO:0000256" key="7">
    <source>
        <dbReference type="ARBA" id="ARBA00022729"/>
    </source>
</evidence>
<protein>
    <recommendedName>
        <fullName evidence="19">EGF-like domain-containing protein</fullName>
    </recommendedName>
</protein>
<comment type="caution">
    <text evidence="20">The sequence shown here is derived from an EMBL/GenBank/DDBJ whole genome shotgun (WGS) entry which is preliminary data.</text>
</comment>
<dbReference type="InterPro" id="IPR013032">
    <property type="entry name" value="EGF-like_CS"/>
</dbReference>
<dbReference type="Gene3D" id="2.10.25.10">
    <property type="entry name" value="Laminin"/>
    <property type="match status" value="7"/>
</dbReference>
<dbReference type="GO" id="GO:0005112">
    <property type="term" value="F:Notch binding"/>
    <property type="evidence" value="ECO:0007669"/>
    <property type="project" value="TreeGrafter"/>
</dbReference>
<feature type="disulfide bond" evidence="17">
    <location>
        <begin position="163"/>
        <end position="172"/>
    </location>
</feature>
<evidence type="ECO:0000313" key="20">
    <source>
        <dbReference type="EMBL" id="EYC06455.1"/>
    </source>
</evidence>
<feature type="disulfide bond" evidence="17">
    <location>
        <begin position="375"/>
        <end position="392"/>
    </location>
</feature>
<keyword evidence="5 17" id="KW-0245">EGF-like domain</keyword>
<dbReference type="GO" id="GO:0045597">
    <property type="term" value="P:positive regulation of cell differentiation"/>
    <property type="evidence" value="ECO:0007669"/>
    <property type="project" value="UniProtKB-ARBA"/>
</dbReference>
<feature type="disulfide bond" evidence="17">
    <location>
        <begin position="102"/>
        <end position="112"/>
    </location>
</feature>
<evidence type="ECO:0000256" key="2">
    <source>
        <dbReference type="ARBA" id="ARBA00007193"/>
    </source>
</evidence>
<evidence type="ECO:0000256" key="18">
    <source>
        <dbReference type="SAM" id="SignalP"/>
    </source>
</evidence>
<dbReference type="PROSITE" id="PS00022">
    <property type="entry name" value="EGF_1"/>
    <property type="match status" value="8"/>
</dbReference>
<keyword evidence="8" id="KW-0677">Repeat</keyword>
<feature type="domain" description="EGF-like" evidence="19">
    <location>
        <begin position="320"/>
        <end position="363"/>
    </location>
</feature>
<dbReference type="STRING" id="53326.A0A016TUH6"/>
<feature type="disulfide bond" evidence="17">
    <location>
        <begin position="510"/>
        <end position="519"/>
    </location>
</feature>
<evidence type="ECO:0000256" key="12">
    <source>
        <dbReference type="ARBA" id="ARBA00023136"/>
    </source>
</evidence>
<evidence type="ECO:0000256" key="3">
    <source>
        <dbReference type="ARBA" id="ARBA00022448"/>
    </source>
</evidence>
<accession>A0A016TUH6</accession>
<dbReference type="CDD" id="cd00054">
    <property type="entry name" value="EGF_CA"/>
    <property type="match status" value="3"/>
</dbReference>
<evidence type="ECO:0000256" key="6">
    <source>
        <dbReference type="ARBA" id="ARBA00022692"/>
    </source>
</evidence>
<dbReference type="GO" id="GO:0016020">
    <property type="term" value="C:membrane"/>
    <property type="evidence" value="ECO:0007669"/>
    <property type="project" value="UniProtKB-SubCell"/>
</dbReference>
<feature type="disulfide bond" evidence="17">
    <location>
        <begin position="489"/>
        <end position="499"/>
    </location>
</feature>
<keyword evidence="14" id="KW-0325">Glycoprotein</keyword>
<keyword evidence="7 18" id="KW-0732">Signal</keyword>
<keyword evidence="15" id="KW-0739">Sodium transport</keyword>
<feature type="domain" description="EGF-like" evidence="19">
    <location>
        <begin position="485"/>
        <end position="520"/>
    </location>
</feature>
<evidence type="ECO:0000256" key="5">
    <source>
        <dbReference type="ARBA" id="ARBA00022536"/>
    </source>
</evidence>
<evidence type="ECO:0000256" key="13">
    <source>
        <dbReference type="ARBA" id="ARBA00023157"/>
    </source>
</evidence>
<evidence type="ECO:0000256" key="9">
    <source>
        <dbReference type="ARBA" id="ARBA00022989"/>
    </source>
</evidence>
<dbReference type="InterPro" id="IPR000152">
    <property type="entry name" value="EGF-type_Asp/Asn_hydroxyl_site"/>
</dbReference>
<sequence length="742" mass="82103">MKPRLIGIFSVIADEMIMLLLLFFLVFMLSPSLQQPVYVSNPTNPPHGCSNYGICADPVPTVLDIDNNLYYYSCPSSECICNNGTTGSSCADVINKCDPDPCPKANGSMYSCTNGVGNYMCECQPGYTGASCESSVNSICASNPCLNGGTCSSSDNVDYKCACAAGYVGIRCQYKNPCDKVNCVHGVCEPIFDGADFYCRCEENWQQVYCGRQKYLWSGSPVNEGCFEFKAALDDPLHYKRISDPAMTVTKCQQILTSQNGPIYTMFTLSGTNCYLSNTSFLNTTRNDNNCQTKCVNSNEICAKLSQRAIVYTYDTVEYDSNACENRTLCNADLAHGECIDMAPDKGGHTCKCDPAYTGNECETPKPGPCDSSPCLNGGTCFPDALLGTYRCECALGYCGTVCEFELQCKNNTCLHGGSCIELYNGKYQCQCLQYYHGEICQELNTCDYSNNCINGTCQSIVNGIVPGSTCLCIPGYTGEFCDIDIDDCASSPCVYGICTDMYMDYNCTCVKGADGKNCDIDLNDCVEYTEDGKKYPNRCVTKDAAAKCNDRLAGFTCKCSPMWTGEYCDLNVIIRDVLLTIYGEVNLEMIPMLEDLMRNPSQIKDMVPFIVGLQEDDNRTGLSWEYADMFHWAAFEEKRLELERDLYKWNDVVLGNCFTFNHRTSNFNYKMRSSGVQGGLQALMNVGSHEYVPWFDTAAILVFVHNKDEYVFSESVRYNAQPDGETLILVRDVSLFASRGS</sequence>
<reference evidence="21" key="1">
    <citation type="journal article" date="2015" name="Nat. Genet.">
        <title>The genome and transcriptome of the zoonotic hookworm Ancylostoma ceylanicum identify infection-specific gene families.</title>
        <authorList>
            <person name="Schwarz E.M."/>
            <person name="Hu Y."/>
            <person name="Antoshechkin I."/>
            <person name="Miller M.M."/>
            <person name="Sternberg P.W."/>
            <person name="Aroian R.V."/>
        </authorList>
    </citation>
    <scope>NUCLEOTIDE SEQUENCE</scope>
    <source>
        <strain evidence="21">HY135</strain>
    </source>
</reference>
<evidence type="ECO:0000313" key="21">
    <source>
        <dbReference type="Proteomes" id="UP000024635"/>
    </source>
</evidence>
<feature type="domain" description="EGF-like" evidence="19">
    <location>
        <begin position="136"/>
        <end position="173"/>
    </location>
</feature>
<dbReference type="Proteomes" id="UP000024635">
    <property type="component" value="Unassembled WGS sequence"/>
</dbReference>
<dbReference type="GO" id="GO:0005272">
    <property type="term" value="F:sodium channel activity"/>
    <property type="evidence" value="ECO:0007669"/>
    <property type="project" value="UniProtKB-KW"/>
</dbReference>
<dbReference type="SMART" id="SM00179">
    <property type="entry name" value="EGF_CA"/>
    <property type="match status" value="6"/>
</dbReference>
<keyword evidence="3" id="KW-0813">Transport</keyword>
<keyword evidence="13 17" id="KW-1015">Disulfide bond</keyword>
<evidence type="ECO:0000256" key="14">
    <source>
        <dbReference type="ARBA" id="ARBA00023180"/>
    </source>
</evidence>
<dbReference type="EMBL" id="JARK01001412">
    <property type="protein sequence ID" value="EYC06455.1"/>
    <property type="molecule type" value="Genomic_DNA"/>
</dbReference>
<feature type="signal peptide" evidence="18">
    <location>
        <begin position="1"/>
        <end position="34"/>
    </location>
</feature>
<keyword evidence="4" id="KW-0894">Sodium channel</keyword>
<dbReference type="PROSITE" id="PS00010">
    <property type="entry name" value="ASX_HYDROXYL"/>
    <property type="match status" value="3"/>
</dbReference>
<evidence type="ECO:0000256" key="1">
    <source>
        <dbReference type="ARBA" id="ARBA00004141"/>
    </source>
</evidence>
<evidence type="ECO:0000256" key="10">
    <source>
        <dbReference type="ARBA" id="ARBA00023053"/>
    </source>
</evidence>
<keyword evidence="21" id="KW-1185">Reference proteome</keyword>
<feature type="disulfide bond" evidence="17">
    <location>
        <begin position="432"/>
        <end position="441"/>
    </location>
</feature>
<keyword evidence="11" id="KW-0406">Ion transport</keyword>
<name>A0A016TUH6_9BILA</name>
<dbReference type="GO" id="GO:0005509">
    <property type="term" value="F:calcium ion binding"/>
    <property type="evidence" value="ECO:0007669"/>
    <property type="project" value="InterPro"/>
</dbReference>
<dbReference type="AlphaFoldDB" id="A0A016TUH6"/>
<dbReference type="Pfam" id="PF00008">
    <property type="entry name" value="EGF"/>
    <property type="match status" value="3"/>
</dbReference>
<organism evidence="20 21">
    <name type="scientific">Ancylostoma ceylanicum</name>
    <dbReference type="NCBI Taxonomy" id="53326"/>
    <lineage>
        <taxon>Eukaryota</taxon>
        <taxon>Metazoa</taxon>
        <taxon>Ecdysozoa</taxon>
        <taxon>Nematoda</taxon>
        <taxon>Chromadorea</taxon>
        <taxon>Rhabditida</taxon>
        <taxon>Rhabditina</taxon>
        <taxon>Rhabditomorpha</taxon>
        <taxon>Strongyloidea</taxon>
        <taxon>Ancylostomatidae</taxon>
        <taxon>Ancylostomatinae</taxon>
        <taxon>Ancylostoma</taxon>
    </lineage>
</organism>
<feature type="disulfide bond" evidence="17">
    <location>
        <begin position="394"/>
        <end position="403"/>
    </location>
</feature>
<feature type="domain" description="EGF-like" evidence="19">
    <location>
        <begin position="443"/>
        <end position="483"/>
    </location>
</feature>
<evidence type="ECO:0000256" key="16">
    <source>
        <dbReference type="ARBA" id="ARBA00023303"/>
    </source>
</evidence>
<keyword evidence="6" id="KW-0812">Transmembrane</keyword>
<feature type="domain" description="EGF-like" evidence="19">
    <location>
        <begin position="98"/>
        <end position="133"/>
    </location>
</feature>
<dbReference type="InterPro" id="IPR001881">
    <property type="entry name" value="EGF-like_Ca-bd_dom"/>
</dbReference>
<evidence type="ECO:0000256" key="11">
    <source>
        <dbReference type="ARBA" id="ARBA00023065"/>
    </source>
</evidence>
<dbReference type="SUPFAM" id="SSF57196">
    <property type="entry name" value="EGF/Laminin"/>
    <property type="match status" value="6"/>
</dbReference>
<feature type="domain" description="EGF-like" evidence="19">
    <location>
        <begin position="405"/>
        <end position="442"/>
    </location>
</feature>
<dbReference type="OrthoDB" id="5800348at2759"/>
<dbReference type="PANTHER" id="PTHR12916">
    <property type="entry name" value="CYTOCHROME C OXIDASE POLYPEPTIDE VIC-2"/>
    <property type="match status" value="1"/>
</dbReference>
<dbReference type="PRINTS" id="PR01078">
    <property type="entry name" value="AMINACHANNEL"/>
</dbReference>
<dbReference type="PROSITE" id="PS01187">
    <property type="entry name" value="EGF_CA"/>
    <property type="match status" value="1"/>
</dbReference>
<keyword evidence="12" id="KW-0472">Membrane</keyword>
<dbReference type="PROSITE" id="PS50026">
    <property type="entry name" value="EGF_3"/>
    <property type="match status" value="7"/>
</dbReference>
<keyword evidence="9" id="KW-1133">Transmembrane helix</keyword>
<keyword evidence="10" id="KW-0915">Sodium</keyword>
<comment type="similarity">
    <text evidence="2">Belongs to the amiloride-sensitive sodium channel (TC 1.A.6) family.</text>
</comment>
<comment type="subcellular location">
    <subcellularLocation>
        <location evidence="1">Membrane</location>
        <topology evidence="1">Multi-pass membrane protein</topology>
    </subcellularLocation>
</comment>
<evidence type="ECO:0000256" key="17">
    <source>
        <dbReference type="PROSITE-ProRule" id="PRU00076"/>
    </source>
</evidence>
<dbReference type="InterPro" id="IPR000742">
    <property type="entry name" value="EGF"/>
</dbReference>
<proteinExistence type="inferred from homology"/>
<keyword evidence="16" id="KW-0407">Ion channel</keyword>
<dbReference type="FunFam" id="2.10.25.10:FF:000012">
    <property type="entry name" value="Delta-like protein"/>
    <property type="match status" value="1"/>
</dbReference>
<evidence type="ECO:0000256" key="4">
    <source>
        <dbReference type="ARBA" id="ARBA00022461"/>
    </source>
</evidence>
<dbReference type="Pfam" id="PF12661">
    <property type="entry name" value="hEGF"/>
    <property type="match status" value="1"/>
</dbReference>
<gene>
    <name evidence="20" type="primary">Acey_s0076.g992</name>
    <name evidence="20" type="ORF">Y032_0076g992</name>
</gene>
<feature type="disulfide bond" evidence="17">
    <location>
        <begin position="353"/>
        <end position="362"/>
    </location>
</feature>
<feature type="disulfide bond" evidence="17">
    <location>
        <begin position="473"/>
        <end position="482"/>
    </location>
</feature>
<feature type="chain" id="PRO_5001487581" description="EGF-like domain-containing protein" evidence="18">
    <location>
        <begin position="35"/>
        <end position="742"/>
    </location>
</feature>
<dbReference type="InterPro" id="IPR001873">
    <property type="entry name" value="ENaC"/>
</dbReference>
<comment type="caution">
    <text evidence="17">Lacks conserved residue(s) required for the propagation of feature annotation.</text>
</comment>
<feature type="disulfide bond" evidence="17">
    <location>
        <begin position="123"/>
        <end position="132"/>
    </location>
</feature>
<dbReference type="InterPro" id="IPR018097">
    <property type="entry name" value="EGF_Ca-bd_CS"/>
</dbReference>